<keyword evidence="1" id="KW-1133">Transmembrane helix</keyword>
<keyword evidence="3" id="KW-1185">Reference proteome</keyword>
<sequence length="154" mass="17123">MIMNGNNASKTSHCMAFSERQLSSFGVAFTLAVCSITAIACGVIRYGGQGKPFWTIMLPAGLALLAAIAYAIRGFVCRRWETAHPLSDERLRRPDRLREQLLAILGINLWGCLFIVAMVFQVRLLQYVAWVLAVIILIGVLTAEITHRHSRKHA</sequence>
<name>A0A2U2NCR9_9BIFI</name>
<accession>A0A2U2NCR9</accession>
<protein>
    <submittedName>
        <fullName evidence="2">Uncharacterized protein</fullName>
    </submittedName>
</protein>
<feature type="transmembrane region" description="Helical" evidence="1">
    <location>
        <begin position="25"/>
        <end position="47"/>
    </location>
</feature>
<proteinExistence type="predicted"/>
<keyword evidence="1" id="KW-0812">Transmembrane</keyword>
<gene>
    <name evidence="2" type="ORF">DF196_01300</name>
</gene>
<evidence type="ECO:0000256" key="1">
    <source>
        <dbReference type="SAM" id="Phobius"/>
    </source>
</evidence>
<organism evidence="2 3">
    <name type="scientific">Bifidobacterium callitrichidarum</name>
    <dbReference type="NCBI Taxonomy" id="2052941"/>
    <lineage>
        <taxon>Bacteria</taxon>
        <taxon>Bacillati</taxon>
        <taxon>Actinomycetota</taxon>
        <taxon>Actinomycetes</taxon>
        <taxon>Bifidobacteriales</taxon>
        <taxon>Bifidobacteriaceae</taxon>
        <taxon>Bifidobacterium</taxon>
    </lineage>
</organism>
<dbReference type="AlphaFoldDB" id="A0A2U2NCR9"/>
<feature type="transmembrane region" description="Helical" evidence="1">
    <location>
        <begin position="53"/>
        <end position="72"/>
    </location>
</feature>
<evidence type="ECO:0000313" key="2">
    <source>
        <dbReference type="EMBL" id="PWG66888.1"/>
    </source>
</evidence>
<feature type="transmembrane region" description="Helical" evidence="1">
    <location>
        <begin position="127"/>
        <end position="146"/>
    </location>
</feature>
<reference evidence="2 3" key="1">
    <citation type="journal article" date="2018" name="Int. J. Syst. Evol. Microbiol.">
        <title>Bifidobacterium callitrichidarum sp. nov. from the faeces of the emperor tamarin (Saguinus imperator).</title>
        <authorList>
            <person name="Modesto M."/>
            <person name="Michelini S."/>
            <person name="Sansosti M.C."/>
            <person name="De Filippo C."/>
            <person name="Cavalieri D."/>
            <person name="Qvirist L."/>
            <person name="Andlid T."/>
            <person name="Spiezio C."/>
            <person name="Sandri C."/>
            <person name="Pascarelli S."/>
            <person name="Sgorbati B."/>
            <person name="Mattarelli P."/>
        </authorList>
    </citation>
    <scope>NUCLEOTIDE SEQUENCE [LARGE SCALE GENOMIC DNA]</scope>
    <source>
        <strain evidence="2 3">TRI 5</strain>
    </source>
</reference>
<dbReference type="Proteomes" id="UP000245876">
    <property type="component" value="Unassembled WGS sequence"/>
</dbReference>
<feature type="transmembrane region" description="Helical" evidence="1">
    <location>
        <begin position="101"/>
        <end position="121"/>
    </location>
</feature>
<evidence type="ECO:0000313" key="3">
    <source>
        <dbReference type="Proteomes" id="UP000245876"/>
    </source>
</evidence>
<dbReference type="EMBL" id="QFFM01000002">
    <property type="protein sequence ID" value="PWG66888.1"/>
    <property type="molecule type" value="Genomic_DNA"/>
</dbReference>
<keyword evidence="1" id="KW-0472">Membrane</keyword>
<comment type="caution">
    <text evidence="2">The sequence shown here is derived from an EMBL/GenBank/DDBJ whole genome shotgun (WGS) entry which is preliminary data.</text>
</comment>